<feature type="domain" description="Ig-like" evidence="3">
    <location>
        <begin position="64"/>
        <end position="150"/>
    </location>
</feature>
<evidence type="ECO:0000313" key="4">
    <source>
        <dbReference type="EMBL" id="KAG9264038.1"/>
    </source>
</evidence>
<dbReference type="Proteomes" id="UP000752171">
    <property type="component" value="Unassembled WGS sequence"/>
</dbReference>
<dbReference type="Pfam" id="PF13927">
    <property type="entry name" value="Ig_3"/>
    <property type="match status" value="1"/>
</dbReference>
<organism evidence="4 5">
    <name type="scientific">Astyanax mexicanus</name>
    <name type="common">Blind cave fish</name>
    <name type="synonym">Astyanax fasciatus mexicanus</name>
    <dbReference type="NCBI Taxonomy" id="7994"/>
    <lineage>
        <taxon>Eukaryota</taxon>
        <taxon>Metazoa</taxon>
        <taxon>Chordata</taxon>
        <taxon>Craniata</taxon>
        <taxon>Vertebrata</taxon>
        <taxon>Euteleostomi</taxon>
        <taxon>Actinopterygii</taxon>
        <taxon>Neopterygii</taxon>
        <taxon>Teleostei</taxon>
        <taxon>Ostariophysi</taxon>
        <taxon>Characiformes</taxon>
        <taxon>Characoidei</taxon>
        <taxon>Acestrorhamphidae</taxon>
        <taxon>Acestrorhamphinae</taxon>
        <taxon>Astyanax</taxon>
    </lineage>
</organism>
<dbReference type="GO" id="GO:0002764">
    <property type="term" value="P:immune response-regulating signaling pathway"/>
    <property type="evidence" value="ECO:0007669"/>
    <property type="project" value="TreeGrafter"/>
</dbReference>
<gene>
    <name evidence="4" type="ORF">AMEX_G22217</name>
</gene>
<name>A0A8T2KWN8_ASTMX</name>
<dbReference type="SUPFAM" id="SSF48726">
    <property type="entry name" value="Immunoglobulin"/>
    <property type="match status" value="3"/>
</dbReference>
<reference evidence="4 5" key="1">
    <citation type="submission" date="2021-07" db="EMBL/GenBank/DDBJ databases">
        <authorList>
            <person name="Imarazene B."/>
            <person name="Zahm M."/>
            <person name="Klopp C."/>
            <person name="Cabau C."/>
            <person name="Beille S."/>
            <person name="Jouanno E."/>
            <person name="Castinel A."/>
            <person name="Lluch J."/>
            <person name="Gil L."/>
            <person name="Kuchtly C."/>
            <person name="Lopez Roques C."/>
            <person name="Donnadieu C."/>
            <person name="Parrinello H."/>
            <person name="Journot L."/>
            <person name="Du K."/>
            <person name="Schartl M."/>
            <person name="Retaux S."/>
            <person name="Guiguen Y."/>
        </authorList>
    </citation>
    <scope>NUCLEOTIDE SEQUENCE [LARGE SCALE GENOMIC DNA]</scope>
    <source>
        <strain evidence="4">Pach_M1</strain>
        <tissue evidence="4">Testis</tissue>
    </source>
</reference>
<dbReference type="PANTHER" id="PTHR11738:SF186">
    <property type="entry name" value="OSTEOCLAST-ASSOCIATED IMMUNOGLOBULIN-LIKE RECEPTOR"/>
    <property type="match status" value="1"/>
</dbReference>
<dbReference type="EMBL" id="JAICCE010000019">
    <property type="protein sequence ID" value="KAG9264038.1"/>
    <property type="molecule type" value="Genomic_DNA"/>
</dbReference>
<dbReference type="PANTHER" id="PTHR11738">
    <property type="entry name" value="MHC CLASS I NK CELL RECEPTOR"/>
    <property type="match status" value="1"/>
</dbReference>
<keyword evidence="1" id="KW-1015">Disulfide bond</keyword>
<protein>
    <submittedName>
        <fullName evidence="4">Deleted in malignant brain tumors 1 protein-like</fullName>
    </submittedName>
</protein>
<proteinExistence type="predicted"/>
<dbReference type="InterPro" id="IPR013151">
    <property type="entry name" value="Immunoglobulin_dom"/>
</dbReference>
<dbReference type="InterPro" id="IPR036179">
    <property type="entry name" value="Ig-like_dom_sf"/>
</dbReference>
<evidence type="ECO:0000313" key="5">
    <source>
        <dbReference type="Proteomes" id="UP000752171"/>
    </source>
</evidence>
<dbReference type="InterPro" id="IPR050412">
    <property type="entry name" value="Ig-like_Receptors_ImmuneReg"/>
</dbReference>
<dbReference type="InterPro" id="IPR013783">
    <property type="entry name" value="Ig-like_fold"/>
</dbReference>
<dbReference type="Gene3D" id="2.60.40.10">
    <property type="entry name" value="Immunoglobulins"/>
    <property type="match status" value="3"/>
</dbReference>
<dbReference type="AlphaFoldDB" id="A0A8T2KWN8"/>
<feature type="non-terminal residue" evidence="4">
    <location>
        <position position="275"/>
    </location>
</feature>
<keyword evidence="2" id="KW-0393">Immunoglobulin domain</keyword>
<evidence type="ECO:0000256" key="2">
    <source>
        <dbReference type="ARBA" id="ARBA00023319"/>
    </source>
</evidence>
<accession>A0A8T2KWN8</accession>
<comment type="caution">
    <text evidence="4">The sequence shown here is derived from an EMBL/GenBank/DDBJ whole genome shotgun (WGS) entry which is preliminary data.</text>
</comment>
<dbReference type="GO" id="GO:0007166">
    <property type="term" value="P:cell surface receptor signaling pathway"/>
    <property type="evidence" value="ECO:0007669"/>
    <property type="project" value="UniProtKB-ARBA"/>
</dbReference>
<evidence type="ECO:0000256" key="1">
    <source>
        <dbReference type="ARBA" id="ARBA00023157"/>
    </source>
</evidence>
<evidence type="ECO:0000259" key="3">
    <source>
        <dbReference type="PROSITE" id="PS50835"/>
    </source>
</evidence>
<dbReference type="InterPro" id="IPR003599">
    <property type="entry name" value="Ig_sub"/>
</dbReference>
<dbReference type="InterPro" id="IPR007110">
    <property type="entry name" value="Ig-like_dom"/>
</dbReference>
<dbReference type="Pfam" id="PF00047">
    <property type="entry name" value="ig"/>
    <property type="match status" value="1"/>
</dbReference>
<dbReference type="PROSITE" id="PS50835">
    <property type="entry name" value="IG_LIKE"/>
    <property type="match status" value="1"/>
</dbReference>
<sequence length="275" mass="30351">FHLFKDGVSIKTQTAKSYSTFTLTVDTSDQGQYSCDYSYWKNNSIISSFRSNSISVTVVPLPTPQISLSPTREISWGERVNITCSVETQFTGGSFTLTKSSGSFRETKHGTSVTFSLPTVDFTHEGSYYCQYQTQTSGYNSSSPQSSSVDFLVVVNLLQPNISFSASGDWFHWWLQEQEVTRGYSFSIICSTQPQYPGGSFHLRFNSGSSITKITKSAVNHSATFVFGEADYVHQGNYSCVYEVTVSSRTFSSNSTELLAITVKGTVIKGAHCVC</sequence>
<dbReference type="SMART" id="SM00409">
    <property type="entry name" value="IG"/>
    <property type="match status" value="2"/>
</dbReference>